<keyword evidence="1" id="KW-0788">Thiol protease</keyword>
<dbReference type="GO" id="GO:0004843">
    <property type="term" value="F:cysteine-type deubiquitinase activity"/>
    <property type="evidence" value="ECO:0007669"/>
    <property type="project" value="UniProtKB-UniRule"/>
</dbReference>
<gene>
    <name evidence="4" type="ORF">HTAM1171_LOCUS1017</name>
</gene>
<feature type="domain" description="USP" evidence="3">
    <location>
        <begin position="69"/>
        <end position="446"/>
    </location>
</feature>
<dbReference type="InterPro" id="IPR050164">
    <property type="entry name" value="Peptidase_C19"/>
</dbReference>
<dbReference type="InterPro" id="IPR018200">
    <property type="entry name" value="USP_CS"/>
</dbReference>
<evidence type="ECO:0000313" key="4">
    <source>
        <dbReference type="EMBL" id="CAD9469694.1"/>
    </source>
</evidence>
<dbReference type="AlphaFoldDB" id="A0A7S2E0H6"/>
<dbReference type="InterPro" id="IPR038765">
    <property type="entry name" value="Papain-like_cys_pep_sf"/>
</dbReference>
<dbReference type="Pfam" id="PF00443">
    <property type="entry name" value="UCH"/>
    <property type="match status" value="2"/>
</dbReference>
<feature type="region of interest" description="Disordered" evidence="2">
    <location>
        <begin position="431"/>
        <end position="455"/>
    </location>
</feature>
<dbReference type="GO" id="GO:0005829">
    <property type="term" value="C:cytosol"/>
    <property type="evidence" value="ECO:0007669"/>
    <property type="project" value="TreeGrafter"/>
</dbReference>
<dbReference type="PROSITE" id="PS00972">
    <property type="entry name" value="USP_1"/>
    <property type="match status" value="1"/>
</dbReference>
<evidence type="ECO:0000259" key="3">
    <source>
        <dbReference type="PROSITE" id="PS50235"/>
    </source>
</evidence>
<reference evidence="4" key="1">
    <citation type="submission" date="2021-01" db="EMBL/GenBank/DDBJ databases">
        <authorList>
            <person name="Corre E."/>
            <person name="Pelletier E."/>
            <person name="Niang G."/>
            <person name="Scheremetjew M."/>
            <person name="Finn R."/>
            <person name="Kale V."/>
            <person name="Holt S."/>
            <person name="Cochrane G."/>
            <person name="Meng A."/>
            <person name="Brown T."/>
            <person name="Cohen L."/>
        </authorList>
    </citation>
    <scope>NUCLEOTIDE SEQUENCE</scope>
    <source>
        <strain evidence="4">CCMP826</strain>
    </source>
</reference>
<dbReference type="PROSITE" id="PS00973">
    <property type="entry name" value="USP_2"/>
    <property type="match status" value="1"/>
</dbReference>
<dbReference type="InterPro" id="IPR028889">
    <property type="entry name" value="USP"/>
</dbReference>
<dbReference type="PANTHER" id="PTHR24006">
    <property type="entry name" value="UBIQUITIN CARBOXYL-TERMINAL HYDROLASE"/>
    <property type="match status" value="1"/>
</dbReference>
<dbReference type="Gene3D" id="3.90.70.10">
    <property type="entry name" value="Cysteine proteinases"/>
    <property type="match status" value="1"/>
</dbReference>
<dbReference type="EMBL" id="HBGV01001639">
    <property type="protein sequence ID" value="CAD9469694.1"/>
    <property type="molecule type" value="Transcribed_RNA"/>
</dbReference>
<dbReference type="SUPFAM" id="SSF54001">
    <property type="entry name" value="Cysteine proteinases"/>
    <property type="match status" value="1"/>
</dbReference>
<evidence type="ECO:0000256" key="2">
    <source>
        <dbReference type="SAM" id="MobiDB-lite"/>
    </source>
</evidence>
<organism evidence="4">
    <name type="scientific">Helicotheca tamesis</name>
    <dbReference type="NCBI Taxonomy" id="374047"/>
    <lineage>
        <taxon>Eukaryota</taxon>
        <taxon>Sar</taxon>
        <taxon>Stramenopiles</taxon>
        <taxon>Ochrophyta</taxon>
        <taxon>Bacillariophyta</taxon>
        <taxon>Mediophyceae</taxon>
        <taxon>Lithodesmiophycidae</taxon>
        <taxon>Lithodesmiales</taxon>
        <taxon>Lithodesmiaceae</taxon>
        <taxon>Helicotheca</taxon>
    </lineage>
</organism>
<protein>
    <recommendedName>
        <fullName evidence="1">Ubiquitin carboxyl-terminal hydrolase</fullName>
        <ecNumber evidence="1">3.4.19.12</ecNumber>
    </recommendedName>
</protein>
<comment type="similarity">
    <text evidence="1">Belongs to the peptidase C19 family.</text>
</comment>
<feature type="compositionally biased region" description="Basic residues" evidence="2">
    <location>
        <begin position="440"/>
        <end position="449"/>
    </location>
</feature>
<keyword evidence="1" id="KW-0378">Hydrolase</keyword>
<keyword evidence="1" id="KW-0833">Ubl conjugation pathway</keyword>
<feature type="compositionally biased region" description="Acidic residues" evidence="2">
    <location>
        <begin position="152"/>
        <end position="171"/>
    </location>
</feature>
<name>A0A7S2E0H6_9STRA</name>
<sequence>MTVPSTSTSTSKSYAPRHHRRTSIGCTSRAHLPLLFLAMGALRASVALAGANNNNGVSSSGNSNALVSGGLINLGNTCYLNAQLQCAYHVPKVRELILTGPPPLPPPPSPSPVPPANPQSGEDDAVTEASDNDNDEENEENKESSESVKEESETEESEQQQQEEVEQEQEEEKQPTQPTPSIGLLSLRHVFSLMKSGSIPSSSTSIGVAKGLPASTFILCRNLGISVMEQQDSQEFWKLLLPELKMPLLADVYQGSYEDYIVAQDGSGREKRREETFLDVSLEVSSGSVLQSMEEQFKKPELLSEKEGNGWRPEKGADKVDALKGCLLRAQGLPSLLQLHLKRFRYDWQTDVTSKINDRFEFPEVLDLSEVCTDIEKDEEERTIYDLQSIVVHVGEYGSGHYYAYVRPDVRSDQWYRFDDDTVTQVDYEDVRADSSGGRARGKKRRKRGSQKEGQKNRRFLGRLFRSFGGGGGSGGGFGWGGRTSSAYMLQYVRRCDIPLLYDEGESAPQ</sequence>
<dbReference type="GO" id="GO:0006508">
    <property type="term" value="P:proteolysis"/>
    <property type="evidence" value="ECO:0007669"/>
    <property type="project" value="UniProtKB-KW"/>
</dbReference>
<proteinExistence type="inferred from homology"/>
<dbReference type="PROSITE" id="PS50235">
    <property type="entry name" value="USP_3"/>
    <property type="match status" value="1"/>
</dbReference>
<feature type="region of interest" description="Disordered" evidence="2">
    <location>
        <begin position="99"/>
        <end position="183"/>
    </location>
</feature>
<feature type="compositionally biased region" description="Low complexity" evidence="2">
    <location>
        <begin position="1"/>
        <end position="13"/>
    </location>
</feature>
<dbReference type="GO" id="GO:0016579">
    <property type="term" value="P:protein deubiquitination"/>
    <property type="evidence" value="ECO:0007669"/>
    <property type="project" value="InterPro"/>
</dbReference>
<evidence type="ECO:0000256" key="1">
    <source>
        <dbReference type="RuleBase" id="RU366025"/>
    </source>
</evidence>
<dbReference type="GO" id="GO:0005634">
    <property type="term" value="C:nucleus"/>
    <property type="evidence" value="ECO:0007669"/>
    <property type="project" value="TreeGrafter"/>
</dbReference>
<comment type="catalytic activity">
    <reaction evidence="1">
        <text>Thiol-dependent hydrolysis of ester, thioester, amide, peptide and isopeptide bonds formed by the C-terminal Gly of ubiquitin (a 76-residue protein attached to proteins as an intracellular targeting signal).</text>
        <dbReference type="EC" id="3.4.19.12"/>
    </reaction>
</comment>
<dbReference type="InterPro" id="IPR001394">
    <property type="entry name" value="Peptidase_C19_UCH"/>
</dbReference>
<feature type="compositionally biased region" description="Pro residues" evidence="2">
    <location>
        <begin position="100"/>
        <end position="117"/>
    </location>
</feature>
<keyword evidence="1" id="KW-0645">Protease</keyword>
<feature type="compositionally biased region" description="Acidic residues" evidence="2">
    <location>
        <begin position="121"/>
        <end position="140"/>
    </location>
</feature>
<dbReference type="EC" id="3.4.19.12" evidence="1"/>
<feature type="compositionally biased region" description="Basic and acidic residues" evidence="2">
    <location>
        <begin position="141"/>
        <end position="151"/>
    </location>
</feature>
<feature type="region of interest" description="Disordered" evidence="2">
    <location>
        <begin position="1"/>
        <end position="22"/>
    </location>
</feature>
<accession>A0A7S2E0H6</accession>